<name>A0ABY3XD95_9GAMM</name>
<organism evidence="3 4">
    <name type="scientific">Lysobacter gummosus</name>
    <dbReference type="NCBI Taxonomy" id="262324"/>
    <lineage>
        <taxon>Bacteria</taxon>
        <taxon>Pseudomonadati</taxon>
        <taxon>Pseudomonadota</taxon>
        <taxon>Gammaproteobacteria</taxon>
        <taxon>Lysobacterales</taxon>
        <taxon>Lysobacteraceae</taxon>
        <taxon>Lysobacter</taxon>
    </lineage>
</organism>
<evidence type="ECO:0000256" key="1">
    <source>
        <dbReference type="SAM" id="MobiDB-lite"/>
    </source>
</evidence>
<dbReference type="Proteomes" id="UP000829194">
    <property type="component" value="Chromosome"/>
</dbReference>
<evidence type="ECO:0000313" key="3">
    <source>
        <dbReference type="EMBL" id="UNP29769.1"/>
    </source>
</evidence>
<feature type="compositionally biased region" description="Low complexity" evidence="1">
    <location>
        <begin position="191"/>
        <end position="200"/>
    </location>
</feature>
<dbReference type="EMBL" id="CP093547">
    <property type="protein sequence ID" value="UNP29769.1"/>
    <property type="molecule type" value="Genomic_DNA"/>
</dbReference>
<feature type="compositionally biased region" description="Low complexity" evidence="1">
    <location>
        <begin position="146"/>
        <end position="162"/>
    </location>
</feature>
<feature type="transmembrane region" description="Helical" evidence="2">
    <location>
        <begin position="16"/>
        <end position="41"/>
    </location>
</feature>
<keyword evidence="2" id="KW-0812">Transmembrane</keyword>
<dbReference type="InterPro" id="IPR014807">
    <property type="entry name" value="Coa1"/>
</dbReference>
<protein>
    <submittedName>
        <fullName evidence="3">Cytochrome c oxidase assembly factor Coa1 family protein</fullName>
    </submittedName>
</protein>
<dbReference type="RefSeq" id="WP_057941097.1">
    <property type="nucleotide sequence ID" value="NZ_CP011131.1"/>
</dbReference>
<keyword evidence="2" id="KW-1133">Transmembrane helix</keyword>
<feature type="compositionally biased region" description="Acidic residues" evidence="1">
    <location>
        <begin position="163"/>
        <end position="183"/>
    </location>
</feature>
<accession>A0ABY3XD95</accession>
<proteinExistence type="predicted"/>
<evidence type="ECO:0000256" key="2">
    <source>
        <dbReference type="SAM" id="Phobius"/>
    </source>
</evidence>
<keyword evidence="4" id="KW-1185">Reference proteome</keyword>
<reference evidence="3 4" key="1">
    <citation type="submission" date="2022-03" db="EMBL/GenBank/DDBJ databases">
        <title>Complete genome sequence of Lysobacter capsici VKM B-2533 and Lysobacter gummosus 10.1.1, promising sources of lytic agents.</title>
        <authorList>
            <person name="Tarlachkov S.V."/>
            <person name="Kudryakova I.V."/>
            <person name="Afoshin A.S."/>
            <person name="Leontyevskaya E.A."/>
            <person name="Leontyevskaya N.V."/>
        </authorList>
    </citation>
    <scope>NUCLEOTIDE SEQUENCE [LARGE SCALE GENOMIC DNA]</scope>
    <source>
        <strain evidence="3 4">10.1.1</strain>
    </source>
</reference>
<evidence type="ECO:0000313" key="4">
    <source>
        <dbReference type="Proteomes" id="UP000829194"/>
    </source>
</evidence>
<feature type="region of interest" description="Disordered" evidence="1">
    <location>
        <begin position="138"/>
        <end position="200"/>
    </location>
</feature>
<gene>
    <name evidence="3" type="ORF">MOV92_00330</name>
</gene>
<dbReference type="Pfam" id="PF08695">
    <property type="entry name" value="Coa1"/>
    <property type="match status" value="1"/>
</dbReference>
<sequence>MNDRPNPGWFGRNWKWFVPTGCLTVLLLAALALVGLIGLGIKGASGLFASSEPVRHSVTLAQANPAVVAALGKPLEVGMMIQGSMHTSNDDGHADLSLPLTGPLGKGRLYLKADRAVGRWSYSLIEVAIDGSDQRIDLLGNGGSAPAGAAPTPDTSPQSESNPDSDVEPDSEPDSEQPDSEEEPAPRADAEVSATAAASP</sequence>
<keyword evidence="2" id="KW-0472">Membrane</keyword>